<evidence type="ECO:0000313" key="4">
    <source>
        <dbReference type="Proteomes" id="UP001287356"/>
    </source>
</evidence>
<feature type="transmembrane region" description="Helical" evidence="2">
    <location>
        <begin position="96"/>
        <end position="120"/>
    </location>
</feature>
<reference evidence="3" key="1">
    <citation type="journal article" date="2023" name="Mol. Phylogenet. Evol.">
        <title>Genome-scale phylogeny and comparative genomics of the fungal order Sordariales.</title>
        <authorList>
            <person name="Hensen N."/>
            <person name="Bonometti L."/>
            <person name="Westerberg I."/>
            <person name="Brannstrom I.O."/>
            <person name="Guillou S."/>
            <person name="Cros-Aarteil S."/>
            <person name="Calhoun S."/>
            <person name="Haridas S."/>
            <person name="Kuo A."/>
            <person name="Mondo S."/>
            <person name="Pangilinan J."/>
            <person name="Riley R."/>
            <person name="LaButti K."/>
            <person name="Andreopoulos B."/>
            <person name="Lipzen A."/>
            <person name="Chen C."/>
            <person name="Yan M."/>
            <person name="Daum C."/>
            <person name="Ng V."/>
            <person name="Clum A."/>
            <person name="Steindorff A."/>
            <person name="Ohm R.A."/>
            <person name="Martin F."/>
            <person name="Silar P."/>
            <person name="Natvig D.O."/>
            <person name="Lalanne C."/>
            <person name="Gautier V."/>
            <person name="Ament-Velasquez S.L."/>
            <person name="Kruys A."/>
            <person name="Hutchinson M.I."/>
            <person name="Powell A.J."/>
            <person name="Barry K."/>
            <person name="Miller A.N."/>
            <person name="Grigoriev I.V."/>
            <person name="Debuchy R."/>
            <person name="Gladieux P."/>
            <person name="Hiltunen Thoren M."/>
            <person name="Johannesson H."/>
        </authorList>
    </citation>
    <scope>NUCLEOTIDE SEQUENCE</scope>
    <source>
        <strain evidence="3">CBS 958.72</strain>
    </source>
</reference>
<evidence type="ECO:0000256" key="2">
    <source>
        <dbReference type="SAM" id="Phobius"/>
    </source>
</evidence>
<feature type="compositionally biased region" description="Low complexity" evidence="1">
    <location>
        <begin position="263"/>
        <end position="293"/>
    </location>
</feature>
<name>A0AAE0MYZ1_9PEZI</name>
<dbReference type="Proteomes" id="UP001287356">
    <property type="component" value="Unassembled WGS sequence"/>
</dbReference>
<evidence type="ECO:0000256" key="1">
    <source>
        <dbReference type="SAM" id="MobiDB-lite"/>
    </source>
</evidence>
<feature type="region of interest" description="Disordered" evidence="1">
    <location>
        <begin position="263"/>
        <end position="308"/>
    </location>
</feature>
<comment type="caution">
    <text evidence="3">The sequence shown here is derived from an EMBL/GenBank/DDBJ whole genome shotgun (WGS) entry which is preliminary data.</text>
</comment>
<protein>
    <recommendedName>
        <fullName evidence="5">MARVEL domain-containing protein</fullName>
    </recommendedName>
</protein>
<feature type="transmembrane region" description="Helical" evidence="2">
    <location>
        <begin position="65"/>
        <end position="84"/>
    </location>
</feature>
<keyword evidence="2" id="KW-0472">Membrane</keyword>
<feature type="transmembrane region" description="Helical" evidence="2">
    <location>
        <begin position="169"/>
        <end position="194"/>
    </location>
</feature>
<feature type="transmembrane region" description="Helical" evidence="2">
    <location>
        <begin position="32"/>
        <end position="53"/>
    </location>
</feature>
<evidence type="ECO:0008006" key="5">
    <source>
        <dbReference type="Google" id="ProtNLM"/>
    </source>
</evidence>
<organism evidence="3 4">
    <name type="scientific">Lasiosphaeria ovina</name>
    <dbReference type="NCBI Taxonomy" id="92902"/>
    <lineage>
        <taxon>Eukaryota</taxon>
        <taxon>Fungi</taxon>
        <taxon>Dikarya</taxon>
        <taxon>Ascomycota</taxon>
        <taxon>Pezizomycotina</taxon>
        <taxon>Sordariomycetes</taxon>
        <taxon>Sordariomycetidae</taxon>
        <taxon>Sordariales</taxon>
        <taxon>Lasiosphaeriaceae</taxon>
        <taxon>Lasiosphaeria</taxon>
    </lineage>
</organism>
<keyword evidence="2" id="KW-1133">Transmembrane helix</keyword>
<proteinExistence type="predicted"/>
<sequence>MAEAGTGAEAQKWVEPAATIESNEPFIAHSPLWVIIVRGIQILLTFVIVILAGLLIKGKALDQNVFALVSSLFTWIIVAYVLVAEKVRSARNGYNIWAVLSLDSLMALFWLASMGANAALRATFKYDVNVKNCTNNGAASNSASCEVESRSIGKRGTIVTNKGLESMSAIAGLSGLLTQVPLTLNILFIAVIVFEARAFHKFRKSNKPPGDNALVEMKAPMLDADLAAAGVVHPQYTDQQAYQPQAYQPQVYQPQVYQQQAPAYPASAYGQQQQQQQQQQQPTPYQAYPDPAQTQQYQQHGAPAGQPY</sequence>
<keyword evidence="2" id="KW-0812">Transmembrane</keyword>
<dbReference type="PANTHER" id="PTHR37451">
    <property type="entry name" value="MARVEL DOMAIN"/>
    <property type="match status" value="1"/>
</dbReference>
<dbReference type="AlphaFoldDB" id="A0AAE0MYZ1"/>
<dbReference type="EMBL" id="JAULSN010000011">
    <property type="protein sequence ID" value="KAK3361585.1"/>
    <property type="molecule type" value="Genomic_DNA"/>
</dbReference>
<reference evidence="3" key="2">
    <citation type="submission" date="2023-06" db="EMBL/GenBank/DDBJ databases">
        <authorList>
            <consortium name="Lawrence Berkeley National Laboratory"/>
            <person name="Haridas S."/>
            <person name="Hensen N."/>
            <person name="Bonometti L."/>
            <person name="Westerberg I."/>
            <person name="Brannstrom I.O."/>
            <person name="Guillou S."/>
            <person name="Cros-Aarteil S."/>
            <person name="Calhoun S."/>
            <person name="Kuo A."/>
            <person name="Mondo S."/>
            <person name="Pangilinan J."/>
            <person name="Riley R."/>
            <person name="Labutti K."/>
            <person name="Andreopoulos B."/>
            <person name="Lipzen A."/>
            <person name="Chen C."/>
            <person name="Yanf M."/>
            <person name="Daum C."/>
            <person name="Ng V."/>
            <person name="Clum A."/>
            <person name="Steindorff A."/>
            <person name="Ohm R."/>
            <person name="Martin F."/>
            <person name="Silar P."/>
            <person name="Natvig D."/>
            <person name="Lalanne C."/>
            <person name="Gautier V."/>
            <person name="Ament-Velasquez S.L."/>
            <person name="Kruys A."/>
            <person name="Hutchinson M.I."/>
            <person name="Powell A.J."/>
            <person name="Barry K."/>
            <person name="Miller A.N."/>
            <person name="Grigoriev I.V."/>
            <person name="Debuchy R."/>
            <person name="Gladieux P."/>
            <person name="Thoren M.H."/>
            <person name="Johannesson H."/>
        </authorList>
    </citation>
    <scope>NUCLEOTIDE SEQUENCE</scope>
    <source>
        <strain evidence="3">CBS 958.72</strain>
    </source>
</reference>
<accession>A0AAE0MYZ1</accession>
<gene>
    <name evidence="3" type="ORF">B0T24DRAFT_585299</name>
</gene>
<evidence type="ECO:0000313" key="3">
    <source>
        <dbReference type="EMBL" id="KAK3361585.1"/>
    </source>
</evidence>
<keyword evidence="4" id="KW-1185">Reference proteome</keyword>
<dbReference type="PANTHER" id="PTHR37451:SF4">
    <property type="entry name" value="MARVEL DOMAIN-CONTAINING PROTEIN"/>
    <property type="match status" value="1"/>
</dbReference>